<evidence type="ECO:0000313" key="3">
    <source>
        <dbReference type="Proteomes" id="UP000557392"/>
    </source>
</evidence>
<organism evidence="2 3">
    <name type="scientific">Sphingomonas kyeonggiensis</name>
    <dbReference type="NCBI Taxonomy" id="1268553"/>
    <lineage>
        <taxon>Bacteria</taxon>
        <taxon>Pseudomonadati</taxon>
        <taxon>Pseudomonadota</taxon>
        <taxon>Alphaproteobacteria</taxon>
        <taxon>Sphingomonadales</taxon>
        <taxon>Sphingomonadaceae</taxon>
        <taxon>Sphingomonas</taxon>
    </lineage>
</organism>
<dbReference type="AlphaFoldDB" id="A0A7W6JWQ0"/>
<proteinExistence type="predicted"/>
<dbReference type="Proteomes" id="UP000557392">
    <property type="component" value="Unassembled WGS sequence"/>
</dbReference>
<keyword evidence="3" id="KW-1185">Reference proteome</keyword>
<evidence type="ECO:0000313" key="2">
    <source>
        <dbReference type="EMBL" id="MBB4099917.1"/>
    </source>
</evidence>
<accession>A0A7W6JWQ0</accession>
<dbReference type="EMBL" id="JACIEH010000003">
    <property type="protein sequence ID" value="MBB4099917.1"/>
    <property type="molecule type" value="Genomic_DNA"/>
</dbReference>
<feature type="region of interest" description="Disordered" evidence="1">
    <location>
        <begin position="350"/>
        <end position="381"/>
    </location>
</feature>
<protein>
    <submittedName>
        <fullName evidence="2">Uncharacterized protein</fullName>
    </submittedName>
</protein>
<evidence type="ECO:0000256" key="1">
    <source>
        <dbReference type="SAM" id="MobiDB-lite"/>
    </source>
</evidence>
<sequence>MSTGAPSPPTFEEFAQAEHDRKEVAAIAIAEGLKKGELPTPEPIVRAIIWRVDRHVLMREHVYWKEHKLRVGLDALISAALAAHLDLARAEAALTAFAQTKDSFEDHIRQTVENPAQKEVMAFCAAYVGTVDTLRRFKTRRPDIWSEIDALRIKGTGSVEYRFIFELRRNLSHGSVVVPYWNIRNDGAGTSGAIHFSSSELLAFGDWGSEVKGFLRTNASDSFSISAITAKCVEGLAKFRRDLEILFARHRTTAERDFEGINSLARRVGSRQFAKIVLTPLIAKGIDPYAHLHRFFSSEQVARILDYPNRSAEQVEYVLRLREAEMDIDDSLKSLIYDLFQAKKDFAAVPEPPSLEPKSLGQAWPPPDLIGPHEIGEGKSE</sequence>
<gene>
    <name evidence="2" type="ORF">GGR46_003489</name>
</gene>
<comment type="caution">
    <text evidence="2">The sequence shown here is derived from an EMBL/GenBank/DDBJ whole genome shotgun (WGS) entry which is preliminary data.</text>
</comment>
<name>A0A7W6JWQ0_9SPHN</name>
<reference evidence="2 3" key="1">
    <citation type="submission" date="2020-08" db="EMBL/GenBank/DDBJ databases">
        <title>Genomic Encyclopedia of Type Strains, Phase IV (KMG-IV): sequencing the most valuable type-strain genomes for metagenomic binning, comparative biology and taxonomic classification.</title>
        <authorList>
            <person name="Goeker M."/>
        </authorList>
    </citation>
    <scope>NUCLEOTIDE SEQUENCE [LARGE SCALE GENOMIC DNA]</scope>
    <source>
        <strain evidence="2 3">DSM 101806</strain>
    </source>
</reference>
<dbReference type="RefSeq" id="WP_183999267.1">
    <property type="nucleotide sequence ID" value="NZ_JACIEH010000003.1"/>
</dbReference>